<reference evidence="3 4" key="1">
    <citation type="journal article" date="2011" name="Genome Res.">
        <title>Chromosome and gene copy number variation allow major structural change between species and strains of Leishmania.</title>
        <authorList>
            <person name="Rogers M.B."/>
            <person name="Hilley J.D."/>
            <person name="Dickens N.J."/>
            <person name="Wilkes J."/>
            <person name="Bates P.A."/>
            <person name="Depledge D.P."/>
            <person name="Harris D."/>
            <person name="Her Y."/>
            <person name="Herzyk P."/>
            <person name="Imamura H."/>
            <person name="Otto T.D."/>
            <person name="Sanders M."/>
            <person name="Seeger K."/>
            <person name="Dujardin J.C."/>
            <person name="Berriman M."/>
            <person name="Smith D.F."/>
            <person name="Hertz-Fowler C."/>
            <person name="Mottram J.C."/>
        </authorList>
    </citation>
    <scope>NUCLEOTIDE SEQUENCE [LARGE SCALE GENOMIC DNA]</scope>
    <source>
        <strain evidence="3 4">MHOM/GT/2001/U1103</strain>
    </source>
</reference>
<keyword evidence="2" id="KW-0472">Membrane</keyword>
<dbReference type="GeneID" id="13454416"/>
<dbReference type="Proteomes" id="UP000007259">
    <property type="component" value="Chromosome 23"/>
</dbReference>
<proteinExistence type="predicted"/>
<dbReference type="OrthoDB" id="266982at2759"/>
<organism evidence="3 4">
    <name type="scientific">Leishmania mexicana (strain MHOM/GT/2001/U1103)</name>
    <dbReference type="NCBI Taxonomy" id="929439"/>
    <lineage>
        <taxon>Eukaryota</taxon>
        <taxon>Discoba</taxon>
        <taxon>Euglenozoa</taxon>
        <taxon>Kinetoplastea</taxon>
        <taxon>Metakinetoplastina</taxon>
        <taxon>Trypanosomatida</taxon>
        <taxon>Trypanosomatidae</taxon>
        <taxon>Leishmaniinae</taxon>
        <taxon>Leishmania</taxon>
    </lineage>
</organism>
<evidence type="ECO:0000313" key="3">
    <source>
        <dbReference type="EMBL" id="CBZ27281.1"/>
    </source>
</evidence>
<feature type="region of interest" description="Disordered" evidence="1">
    <location>
        <begin position="318"/>
        <end position="354"/>
    </location>
</feature>
<evidence type="ECO:0000256" key="2">
    <source>
        <dbReference type="SAM" id="Phobius"/>
    </source>
</evidence>
<keyword evidence="2" id="KW-0812">Transmembrane</keyword>
<name>E9AWE6_LEIMU</name>
<dbReference type="EMBL" id="FR799576">
    <property type="protein sequence ID" value="CBZ27281.1"/>
    <property type="molecule type" value="Genomic_DNA"/>
</dbReference>
<feature type="region of interest" description="Disordered" evidence="1">
    <location>
        <begin position="245"/>
        <end position="280"/>
    </location>
</feature>
<feature type="transmembrane region" description="Helical" evidence="2">
    <location>
        <begin position="17"/>
        <end position="38"/>
    </location>
</feature>
<accession>E9AWE6</accession>
<gene>
    <name evidence="3" type="ORF">LMXM_23_1267</name>
</gene>
<dbReference type="RefSeq" id="XP_003875768.1">
    <property type="nucleotide sequence ID" value="XM_003875719.1"/>
</dbReference>
<keyword evidence="2" id="KW-1133">Transmembrane helix</keyword>
<dbReference type="AlphaFoldDB" id="E9AWE6"/>
<dbReference type="VEuPathDB" id="TriTrypDB:LmxM.23.1267"/>
<feature type="compositionally biased region" description="Polar residues" evidence="1">
    <location>
        <begin position="318"/>
        <end position="337"/>
    </location>
</feature>
<feature type="region of interest" description="Disordered" evidence="1">
    <location>
        <begin position="202"/>
        <end position="228"/>
    </location>
</feature>
<protein>
    <submittedName>
        <fullName evidence="3">Uncharacterized protein</fullName>
    </submittedName>
</protein>
<evidence type="ECO:0000256" key="1">
    <source>
        <dbReference type="SAM" id="MobiDB-lite"/>
    </source>
</evidence>
<feature type="compositionally biased region" description="Low complexity" evidence="1">
    <location>
        <begin position="250"/>
        <end position="278"/>
    </location>
</feature>
<dbReference type="KEGG" id="lmi:LMXM_23_1267"/>
<evidence type="ECO:0000313" key="4">
    <source>
        <dbReference type="Proteomes" id="UP000007259"/>
    </source>
</evidence>
<dbReference type="PhylomeDB" id="E9AWE6"/>
<dbReference type="OMA" id="QFLALTH"/>
<sequence length="389" mass="40827">MTLYGRAISALHRHQDVAIGVIILALVLCVCVPLLVVVPESRPYGATFIGWALVFAVRAWRCLPQERAHVCRAAHRLADTRMRQRGVGKVLMPYTETSRLMPVASYNKGNRLPGCTSTEAATRCLGLLAIESRSPTPIHQAQVDMGRNDIGANSSGKISGAAAASAPSSCDPFLSTSALESSAQFLALTHVVSRQEPSWSIADPHAASVTPSESRSGSGRCAPRRSHEPFASMPRACATGFTTLSEHGSEVPSVEPASPSSMQPTTSSSSGTHGCTGTVMTPASLAQTPVVSGAVQAPTGRPAELARTFLDSKTQLSACSQPSKVGPSYSQKDTLSPPTYEEALLSPSDSSSSPRIAVVGATMRLQRLSPAVARDGASLRRASRCSPHS</sequence>
<keyword evidence="4" id="KW-1185">Reference proteome</keyword>